<evidence type="ECO:0000313" key="2">
    <source>
        <dbReference type="Proteomes" id="UP000240572"/>
    </source>
</evidence>
<dbReference type="EMBL" id="PYGD01000002">
    <property type="protein sequence ID" value="PSK93054.1"/>
    <property type="molecule type" value="Genomic_DNA"/>
</dbReference>
<dbReference type="Proteomes" id="UP000240572">
    <property type="component" value="Unassembled WGS sequence"/>
</dbReference>
<dbReference type="PANTHER" id="PTHR40069">
    <property type="entry name" value="YWBE PROTEIN"/>
    <property type="match status" value="1"/>
</dbReference>
<reference evidence="1 2" key="1">
    <citation type="submission" date="2018-03" db="EMBL/GenBank/DDBJ databases">
        <title>Genomic Encyclopedia of Type Strains, Phase III (KMG-III): the genomes of soil and plant-associated and newly described type strains.</title>
        <authorList>
            <person name="Whitman W."/>
        </authorList>
    </citation>
    <scope>NUCLEOTIDE SEQUENCE [LARGE SCALE GENOMIC DNA]</scope>
    <source>
        <strain evidence="1 2">CGMCC 1.12700</strain>
    </source>
</reference>
<protein>
    <submittedName>
        <fullName evidence="1">Putative repeat protein (TIGR03833 family)</fullName>
    </submittedName>
</protein>
<organism evidence="1 2">
    <name type="scientific">Taibaiella chishuiensis</name>
    <dbReference type="NCBI Taxonomy" id="1434707"/>
    <lineage>
        <taxon>Bacteria</taxon>
        <taxon>Pseudomonadati</taxon>
        <taxon>Bacteroidota</taxon>
        <taxon>Chitinophagia</taxon>
        <taxon>Chitinophagales</taxon>
        <taxon>Chitinophagaceae</taxon>
        <taxon>Taibaiella</taxon>
    </lineage>
</organism>
<proteinExistence type="predicted"/>
<accession>A0A2P8D758</accession>
<name>A0A2P8D758_9BACT</name>
<dbReference type="RefSeq" id="WP_106522086.1">
    <property type="nucleotide sequence ID" value="NZ_PYGD01000002.1"/>
</dbReference>
<dbReference type="PANTHER" id="PTHR40069:SF1">
    <property type="entry name" value="YWBE PROTEIN"/>
    <property type="match status" value="1"/>
</dbReference>
<dbReference type="AlphaFoldDB" id="A0A2P8D758"/>
<evidence type="ECO:0000313" key="1">
    <source>
        <dbReference type="EMBL" id="PSK93054.1"/>
    </source>
</evidence>
<dbReference type="OrthoDB" id="9804519at2"/>
<gene>
    <name evidence="1" type="ORF">B0I18_10223</name>
</gene>
<dbReference type="NCBIfam" id="TIGR03833">
    <property type="entry name" value="YwbE family protein"/>
    <property type="match status" value="1"/>
</dbReference>
<comment type="caution">
    <text evidence="1">The sequence shown here is derived from an EMBL/GenBank/DDBJ whole genome shotgun (WGS) entry which is preliminary data.</text>
</comment>
<sequence length="67" mass="7414">MDGQYRKDIYPGLVVAIILKKDQRSGKKTEGVVKDLLTSAAYHSRGIKVRLQDGQIGRVAEIIGDED</sequence>
<dbReference type="Pfam" id="PF09962">
    <property type="entry name" value="DUF2196"/>
    <property type="match status" value="1"/>
</dbReference>
<dbReference type="InterPro" id="IPR019240">
    <property type="entry name" value="DUF2196"/>
</dbReference>
<keyword evidence="2" id="KW-1185">Reference proteome</keyword>